<evidence type="ECO:0000256" key="11">
    <source>
        <dbReference type="PIRSR" id="PIRSR000018-50"/>
    </source>
</evidence>
<dbReference type="PRINTS" id="PR00605">
    <property type="entry name" value="CYTCHROMECIC"/>
</dbReference>
<dbReference type="PANTHER" id="PTHR35008">
    <property type="entry name" value="BLL4482 PROTEIN-RELATED"/>
    <property type="match status" value="1"/>
</dbReference>
<dbReference type="AlphaFoldDB" id="A0AAP9QZC8"/>
<feature type="binding site" description="covalent" evidence="11">
    <location>
        <position position="315"/>
    </location>
    <ligand>
        <name>heme c</name>
        <dbReference type="ChEBI" id="CHEBI:61717"/>
        <label>3</label>
    </ligand>
</feature>
<feature type="binding site" description="covalent" evidence="11">
    <location>
        <position position="42"/>
    </location>
    <ligand>
        <name>heme c</name>
        <dbReference type="ChEBI" id="CHEBI:61717"/>
        <label>1</label>
    </ligand>
</feature>
<feature type="binding site" description="axial binding residue" evidence="12">
    <location>
        <position position="193"/>
    </location>
    <ligand>
        <name>heme c</name>
        <dbReference type="ChEBI" id="CHEBI:61717"/>
        <label>2</label>
    </ligand>
    <ligandPart>
        <name>Fe</name>
        <dbReference type="ChEBI" id="CHEBI:18248"/>
    </ligandPart>
</feature>
<keyword evidence="8" id="KW-0249">Electron transport</keyword>
<keyword evidence="2" id="KW-0813">Transport</keyword>
<evidence type="ECO:0000256" key="10">
    <source>
        <dbReference type="ARBA" id="ARBA00023136"/>
    </source>
</evidence>
<dbReference type="GO" id="GO:0016614">
    <property type="term" value="F:oxidoreductase activity, acting on CH-OH group of donors"/>
    <property type="evidence" value="ECO:0007669"/>
    <property type="project" value="InterPro"/>
</dbReference>
<dbReference type="GO" id="GO:0005506">
    <property type="term" value="F:iron ion binding"/>
    <property type="evidence" value="ECO:0007669"/>
    <property type="project" value="InterPro"/>
</dbReference>
<feature type="signal peptide" evidence="13">
    <location>
        <begin position="1"/>
        <end position="22"/>
    </location>
</feature>
<feature type="binding site" description="axial binding residue" evidence="12">
    <location>
        <position position="319"/>
    </location>
    <ligand>
        <name>heme c</name>
        <dbReference type="ChEBI" id="CHEBI:61717"/>
        <label>3</label>
    </ligand>
    <ligandPart>
        <name>Fe</name>
        <dbReference type="ChEBI" id="CHEBI:18248"/>
    </ligandPart>
</feature>
<evidence type="ECO:0000256" key="6">
    <source>
        <dbReference type="ARBA" id="ARBA00022729"/>
    </source>
</evidence>
<dbReference type="PIRSF" id="PIRSF000018">
    <property type="entry name" value="Mb_ADH_cyt_c"/>
    <property type="match status" value="1"/>
</dbReference>
<keyword evidence="6 13" id="KW-0732">Signal</keyword>
<dbReference type="InterPro" id="IPR036909">
    <property type="entry name" value="Cyt_c-like_dom_sf"/>
</dbReference>
<gene>
    <name evidence="15" type="ORF">HV331_19750</name>
</gene>
<keyword evidence="4 11" id="KW-0349">Heme</keyword>
<evidence type="ECO:0000313" key="16">
    <source>
        <dbReference type="Proteomes" id="UP000514462"/>
    </source>
</evidence>
<dbReference type="Pfam" id="PF00034">
    <property type="entry name" value="Cytochrom_C"/>
    <property type="match status" value="3"/>
</dbReference>
<dbReference type="InterPro" id="IPR014353">
    <property type="entry name" value="Membr-bd_ADH_cyt_c"/>
</dbReference>
<feature type="binding site" description="covalent" evidence="11">
    <location>
        <position position="45"/>
    </location>
    <ligand>
        <name>heme c</name>
        <dbReference type="ChEBI" id="CHEBI:61717"/>
        <label>1</label>
    </ligand>
</feature>
<keyword evidence="10" id="KW-0472">Membrane</keyword>
<feature type="domain" description="Cytochrome c" evidence="14">
    <location>
        <begin position="174"/>
        <end position="287"/>
    </location>
</feature>
<keyword evidence="7" id="KW-0677">Repeat</keyword>
<dbReference type="SUPFAM" id="SSF46626">
    <property type="entry name" value="Cytochrome c"/>
    <property type="match status" value="3"/>
</dbReference>
<evidence type="ECO:0000256" key="13">
    <source>
        <dbReference type="SAM" id="SignalP"/>
    </source>
</evidence>
<evidence type="ECO:0000256" key="2">
    <source>
        <dbReference type="ARBA" id="ARBA00022448"/>
    </source>
</evidence>
<feature type="binding site" description="axial binding residue" evidence="12">
    <location>
        <position position="46"/>
    </location>
    <ligand>
        <name>heme c</name>
        <dbReference type="ChEBI" id="CHEBI:61717"/>
        <label>1</label>
    </ligand>
    <ligandPart>
        <name>Fe</name>
        <dbReference type="ChEBI" id="CHEBI:18248"/>
    </ligandPart>
</feature>
<organism evidence="15 16">
    <name type="scientific">Klebsiella aerogenes</name>
    <name type="common">Enterobacter aerogenes</name>
    <dbReference type="NCBI Taxonomy" id="548"/>
    <lineage>
        <taxon>Bacteria</taxon>
        <taxon>Pseudomonadati</taxon>
        <taxon>Pseudomonadota</taxon>
        <taxon>Gammaproteobacteria</taxon>
        <taxon>Enterobacterales</taxon>
        <taxon>Enterobacteriaceae</taxon>
        <taxon>Klebsiella/Raoultella group</taxon>
        <taxon>Klebsiella</taxon>
    </lineage>
</organism>
<comment type="subcellular location">
    <subcellularLocation>
        <location evidence="1">Cell membrane</location>
    </subcellularLocation>
</comment>
<dbReference type="GO" id="GO:0020037">
    <property type="term" value="F:heme binding"/>
    <property type="evidence" value="ECO:0007669"/>
    <property type="project" value="InterPro"/>
</dbReference>
<feature type="binding site" description="covalent" evidence="11">
    <location>
        <position position="189"/>
    </location>
    <ligand>
        <name>heme c</name>
        <dbReference type="ChEBI" id="CHEBI:61717"/>
        <label>2</label>
    </ligand>
</feature>
<dbReference type="PANTHER" id="PTHR35008:SF8">
    <property type="entry name" value="ALCOHOL DEHYDROGENASE CYTOCHROME C SUBUNIT"/>
    <property type="match status" value="1"/>
</dbReference>
<name>A0AAP9QZC8_KLEAE</name>
<dbReference type="InterPro" id="IPR008168">
    <property type="entry name" value="Cyt_C_IC"/>
</dbReference>
<dbReference type="Gene3D" id="1.10.760.10">
    <property type="entry name" value="Cytochrome c-like domain"/>
    <property type="match status" value="3"/>
</dbReference>
<evidence type="ECO:0000256" key="4">
    <source>
        <dbReference type="ARBA" id="ARBA00022617"/>
    </source>
</evidence>
<sequence>MMNSFTLAVVILFSVYAGSAGAGAGIQGDAEHGRYLATLGDCAACHSPFGAASYTGGLQIDTPVGAIFSTNITPDKQTGIGTYSYEDFVRAVREGVGKNGQPLYPAMPYPSFARITDQDMRDLYAYFMNDVTPVSQENKKNTLPWPFSIRWPLHLWRWMFTDTPAVRTSGASETEEARGAYLVQGLAHCGACHTPRGIALQEKAQDETKPAWLGGGNVDTWYAPPLRGNKRTGIGEWSKDDLIAFLNTGTNRHSTAFGPMVDVVTQSTSQFSDSDLAAVAAYLKGLPAVPSGPSAQHKPGPDVLASGAGVYSDSCSGCHQSKGEGIEGIYPALSGNPAIQSDDPSSVISLVLKGGKPPSVGGGADDIVMPDFSSQLSDQQIADVLNYIRNSWGNSAANINEKQVTEIRQKVEK</sequence>
<dbReference type="EMBL" id="CP055904">
    <property type="protein sequence ID" value="QMR41592.1"/>
    <property type="molecule type" value="Genomic_DNA"/>
</dbReference>
<feature type="binding site" description="covalent" evidence="11">
    <location>
        <position position="318"/>
    </location>
    <ligand>
        <name>heme c</name>
        <dbReference type="ChEBI" id="CHEBI:61717"/>
        <label>3</label>
    </ligand>
</feature>
<dbReference type="GO" id="GO:0009055">
    <property type="term" value="F:electron transfer activity"/>
    <property type="evidence" value="ECO:0007669"/>
    <property type="project" value="InterPro"/>
</dbReference>
<comment type="cofactor">
    <cofactor evidence="11">
        <name>heme c</name>
        <dbReference type="ChEBI" id="CHEBI:61717"/>
    </cofactor>
    <text evidence="11">Binds 3 heme c groups covalently per subunit.</text>
</comment>
<feature type="domain" description="Cytochrome c" evidence="14">
    <location>
        <begin position="28"/>
        <end position="131"/>
    </location>
</feature>
<protein>
    <submittedName>
        <fullName evidence="15">Cytochrome c</fullName>
    </submittedName>
</protein>
<keyword evidence="9 12" id="KW-0408">Iron</keyword>
<keyword evidence="5 12" id="KW-0479">Metal-binding</keyword>
<evidence type="ECO:0000256" key="7">
    <source>
        <dbReference type="ARBA" id="ARBA00022737"/>
    </source>
</evidence>
<evidence type="ECO:0000313" key="15">
    <source>
        <dbReference type="EMBL" id="QMR41592.1"/>
    </source>
</evidence>
<evidence type="ECO:0000256" key="3">
    <source>
        <dbReference type="ARBA" id="ARBA00022475"/>
    </source>
</evidence>
<evidence type="ECO:0000256" key="12">
    <source>
        <dbReference type="PIRSR" id="PIRSR000018-51"/>
    </source>
</evidence>
<evidence type="ECO:0000256" key="8">
    <source>
        <dbReference type="ARBA" id="ARBA00022982"/>
    </source>
</evidence>
<dbReference type="InterPro" id="IPR051459">
    <property type="entry name" value="Cytochrome_c-type_DH"/>
</dbReference>
<keyword evidence="3" id="KW-1003">Cell membrane</keyword>
<evidence type="ECO:0000256" key="5">
    <source>
        <dbReference type="ARBA" id="ARBA00022723"/>
    </source>
</evidence>
<dbReference type="InterPro" id="IPR009056">
    <property type="entry name" value="Cyt_c-like_dom"/>
</dbReference>
<evidence type="ECO:0000256" key="1">
    <source>
        <dbReference type="ARBA" id="ARBA00004236"/>
    </source>
</evidence>
<proteinExistence type="predicted"/>
<reference evidence="16" key="1">
    <citation type="submission" date="2020-06" db="EMBL/GenBank/DDBJ databases">
        <title>REHAB project genomes.</title>
        <authorList>
            <person name="Shaw L.P."/>
        </authorList>
    </citation>
    <scope>NUCLEOTIDE SEQUENCE [LARGE SCALE GENOMIC DNA]</scope>
    <source>
        <strain evidence="16">RHBSTW-00938</strain>
    </source>
</reference>
<dbReference type="PROSITE" id="PS51007">
    <property type="entry name" value="CYTC"/>
    <property type="match status" value="3"/>
</dbReference>
<evidence type="ECO:0000259" key="14">
    <source>
        <dbReference type="PROSITE" id="PS51007"/>
    </source>
</evidence>
<accession>A0AAP9QZC8</accession>
<evidence type="ECO:0000256" key="9">
    <source>
        <dbReference type="ARBA" id="ARBA00023004"/>
    </source>
</evidence>
<feature type="chain" id="PRO_5042935365" evidence="13">
    <location>
        <begin position="23"/>
        <end position="413"/>
    </location>
</feature>
<dbReference type="RefSeq" id="WP_182014684.1">
    <property type="nucleotide sequence ID" value="NZ_CP055904.1"/>
</dbReference>
<feature type="binding site" description="covalent" evidence="11">
    <location>
        <position position="192"/>
    </location>
    <ligand>
        <name>heme c</name>
        <dbReference type="ChEBI" id="CHEBI:61717"/>
        <label>2</label>
    </ligand>
</feature>
<dbReference type="Proteomes" id="UP000514462">
    <property type="component" value="Chromosome"/>
</dbReference>
<feature type="domain" description="Cytochrome c" evidence="14">
    <location>
        <begin position="302"/>
        <end position="392"/>
    </location>
</feature>
<dbReference type="GO" id="GO:0005886">
    <property type="term" value="C:plasma membrane"/>
    <property type="evidence" value="ECO:0007669"/>
    <property type="project" value="UniProtKB-SubCell"/>
</dbReference>